<comment type="caution">
    <text evidence="1">The sequence shown here is derived from an EMBL/GenBank/DDBJ whole genome shotgun (WGS) entry which is preliminary data.</text>
</comment>
<reference evidence="1 2" key="1">
    <citation type="submission" date="2018-01" db="EMBL/GenBank/DDBJ databases">
        <title>Draft genome sequence of Sphaerisporangium sp. 7K107.</title>
        <authorList>
            <person name="Sahin N."/>
            <person name="Saygin H."/>
            <person name="Ay H."/>
        </authorList>
    </citation>
    <scope>NUCLEOTIDE SEQUENCE [LARGE SCALE GENOMIC DNA]</scope>
    <source>
        <strain evidence="1 2">7K107</strain>
    </source>
</reference>
<evidence type="ECO:0000313" key="1">
    <source>
        <dbReference type="EMBL" id="PZG54420.1"/>
    </source>
</evidence>
<keyword evidence="2" id="KW-1185">Reference proteome</keyword>
<evidence type="ECO:0000313" key="2">
    <source>
        <dbReference type="Proteomes" id="UP000248544"/>
    </source>
</evidence>
<accession>A0A2W2HUU1</accession>
<dbReference type="Proteomes" id="UP000248544">
    <property type="component" value="Unassembled WGS sequence"/>
</dbReference>
<protein>
    <submittedName>
        <fullName evidence="1">Uncharacterized protein</fullName>
    </submittedName>
</protein>
<dbReference type="AlphaFoldDB" id="A0A2W2HUU1"/>
<dbReference type="EMBL" id="POUA01000017">
    <property type="protein sequence ID" value="PZG54420.1"/>
    <property type="molecule type" value="Genomic_DNA"/>
</dbReference>
<proteinExistence type="predicted"/>
<organism evidence="1 2">
    <name type="scientific">Spongiactinospora gelatinilytica</name>
    <dbReference type="NCBI Taxonomy" id="2666298"/>
    <lineage>
        <taxon>Bacteria</taxon>
        <taxon>Bacillati</taxon>
        <taxon>Actinomycetota</taxon>
        <taxon>Actinomycetes</taxon>
        <taxon>Streptosporangiales</taxon>
        <taxon>Streptosporangiaceae</taxon>
        <taxon>Spongiactinospora</taxon>
    </lineage>
</organism>
<gene>
    <name evidence="1" type="ORF">C1I98_03970</name>
</gene>
<sequence>MRVWLEALDRVEGDRGAPRRRSRSEQEFGPVSATRFCVGRQYVHEIAGRIGQAREDVWLWGAILPMYLPFLRPYIHRALTRGVLVRVLLITRAGAAMTMAAFRSADSDIGHLQEALHNNLDTLHRLGAERPGLHLRLIDYLPPYTLYAYDPGLPNGRMNLRLMSFHGDYDVRPTFSVERTRDGDWFDYFYERFTLVWHNARSDPQDR</sequence>
<name>A0A2W2HUU1_9ACTN</name>